<dbReference type="SUPFAM" id="SSF53167">
    <property type="entry name" value="Purine and uridine phosphorylases"/>
    <property type="match status" value="1"/>
</dbReference>
<evidence type="ECO:0000259" key="4">
    <source>
        <dbReference type="Pfam" id="PF01048"/>
    </source>
</evidence>
<dbReference type="AlphaFoldDB" id="A0A853DG41"/>
<dbReference type="UniPathway" id="UPA00606"/>
<dbReference type="Proteomes" id="UP000571817">
    <property type="component" value="Unassembled WGS sequence"/>
</dbReference>
<feature type="domain" description="Nucleoside phosphorylase" evidence="4">
    <location>
        <begin position="10"/>
        <end position="249"/>
    </location>
</feature>
<keyword evidence="1 3" id="KW-0328">Glycosyltransferase</keyword>
<dbReference type="Gene3D" id="3.40.50.1580">
    <property type="entry name" value="Nucleoside phosphorylase domain"/>
    <property type="match status" value="1"/>
</dbReference>
<dbReference type="EC" id="2.4.2.1" evidence="3"/>
<dbReference type="Pfam" id="PF01048">
    <property type="entry name" value="PNP_UDP_1"/>
    <property type="match status" value="1"/>
</dbReference>
<dbReference type="CDD" id="cd09010">
    <property type="entry name" value="MTAP_SsMTAPII_like_MTIP"/>
    <property type="match status" value="1"/>
</dbReference>
<comment type="caution">
    <text evidence="3">Lacks conserved residue(s) required for the propagation of feature annotation.</text>
</comment>
<feature type="binding site" evidence="3">
    <location>
        <position position="191"/>
    </location>
    <ligand>
        <name>phosphate</name>
        <dbReference type="ChEBI" id="CHEBI:43474"/>
    </ligand>
</feature>
<feature type="binding site" evidence="3">
    <location>
        <position position="190"/>
    </location>
    <ligand>
        <name>substrate</name>
    </ligand>
</feature>
<keyword evidence="3" id="KW-0660">Purine salvage</keyword>
<keyword evidence="6" id="KW-1185">Reference proteome</keyword>
<feature type="binding site" evidence="3">
    <location>
        <begin position="214"/>
        <end position="216"/>
    </location>
    <ligand>
        <name>substrate</name>
    </ligand>
</feature>
<dbReference type="GO" id="GO:0006166">
    <property type="term" value="P:purine ribonucleoside salvage"/>
    <property type="evidence" value="ECO:0007669"/>
    <property type="project" value="UniProtKB-UniRule"/>
</dbReference>
<dbReference type="GO" id="GO:0019509">
    <property type="term" value="P:L-methionine salvage from methylthioadenosine"/>
    <property type="evidence" value="ECO:0007669"/>
    <property type="project" value="TreeGrafter"/>
</dbReference>
<comment type="pathway">
    <text evidence="3">Purine metabolism; purine nucleoside salvage.</text>
</comment>
<name>A0A853DG41_9MICO</name>
<feature type="binding site" evidence="3">
    <location>
        <begin position="56"/>
        <end position="57"/>
    </location>
    <ligand>
        <name>phosphate</name>
        <dbReference type="ChEBI" id="CHEBI:43474"/>
    </ligand>
</feature>
<dbReference type="NCBIfam" id="NF006599">
    <property type="entry name" value="PRK09136.1"/>
    <property type="match status" value="1"/>
</dbReference>
<dbReference type="PANTHER" id="PTHR42679:SF2">
    <property type="entry name" value="S-METHYL-5'-THIOADENOSINE PHOSPHORYLASE"/>
    <property type="match status" value="1"/>
</dbReference>
<dbReference type="PANTHER" id="PTHR42679">
    <property type="entry name" value="S-METHYL-5'-THIOADENOSINE PHOSPHORYLASE"/>
    <property type="match status" value="1"/>
</dbReference>
<evidence type="ECO:0000313" key="6">
    <source>
        <dbReference type="Proteomes" id="UP000571817"/>
    </source>
</evidence>
<gene>
    <name evidence="5" type="ORF">HNR15_000623</name>
</gene>
<comment type="similarity">
    <text evidence="3">Belongs to the PNP/MTAP phosphorylase family. MTAP subfamily.</text>
</comment>
<dbReference type="NCBIfam" id="NF005876">
    <property type="entry name" value="PRK07823.1"/>
    <property type="match status" value="1"/>
</dbReference>
<dbReference type="NCBIfam" id="TIGR01694">
    <property type="entry name" value="MTAP"/>
    <property type="match status" value="1"/>
</dbReference>
<keyword evidence="2 3" id="KW-0808">Transferase</keyword>
<reference evidence="5 6" key="1">
    <citation type="submission" date="2020-07" db="EMBL/GenBank/DDBJ databases">
        <title>Sequencing the genomes of 1000 actinobacteria strains.</title>
        <authorList>
            <person name="Klenk H.-P."/>
        </authorList>
    </citation>
    <scope>NUCLEOTIDE SEQUENCE [LARGE SCALE GENOMIC DNA]</scope>
    <source>
        <strain evidence="5 6">DSM 29531</strain>
    </source>
</reference>
<comment type="subunit">
    <text evidence="3">Homohexamer. Dimer of a homotrimer.</text>
</comment>
<evidence type="ECO:0000256" key="1">
    <source>
        <dbReference type="ARBA" id="ARBA00022676"/>
    </source>
</evidence>
<evidence type="ECO:0000313" key="5">
    <source>
        <dbReference type="EMBL" id="NYJ73660.1"/>
    </source>
</evidence>
<dbReference type="InterPro" id="IPR035994">
    <property type="entry name" value="Nucleoside_phosphorylase_sf"/>
</dbReference>
<dbReference type="HAMAP" id="MF_01963">
    <property type="entry name" value="MTAP"/>
    <property type="match status" value="1"/>
</dbReference>
<dbReference type="RefSeq" id="WP_179479060.1">
    <property type="nucleotide sequence ID" value="NZ_JACCFW010000001.1"/>
</dbReference>
<comment type="catalytic activity">
    <reaction evidence="3">
        <text>a purine D-ribonucleoside + phosphate = a purine nucleobase + alpha-D-ribose 1-phosphate</text>
        <dbReference type="Rhea" id="RHEA:19805"/>
        <dbReference type="ChEBI" id="CHEBI:26386"/>
        <dbReference type="ChEBI" id="CHEBI:43474"/>
        <dbReference type="ChEBI" id="CHEBI:57720"/>
        <dbReference type="ChEBI" id="CHEBI:142355"/>
        <dbReference type="EC" id="2.4.2.1"/>
    </reaction>
</comment>
<feature type="site" description="Important for substrate specificity" evidence="3">
    <location>
        <position position="227"/>
    </location>
</feature>
<comment type="caution">
    <text evidence="5">The sequence shown here is derived from an EMBL/GenBank/DDBJ whole genome shotgun (WGS) entry which is preliminary data.</text>
</comment>
<dbReference type="InterPro" id="IPR010044">
    <property type="entry name" value="MTAP"/>
</dbReference>
<proteinExistence type="inferred from homology"/>
<protein>
    <recommendedName>
        <fullName evidence="3">Purine nucleoside phosphorylase</fullName>
        <shortName evidence="3">PNP</shortName>
        <ecNumber evidence="3">2.4.2.1</ecNumber>
    </recommendedName>
</protein>
<dbReference type="GO" id="GO:0017061">
    <property type="term" value="F:S-methyl-5-thioadenosine phosphorylase activity"/>
    <property type="evidence" value="ECO:0007669"/>
    <property type="project" value="InterPro"/>
</dbReference>
<comment type="miscellaneous">
    <text evidence="3">Although this enzyme belongs to the family of MTA phosphorylases based on sequence homology, it lacks several conserved amino acids in the substrate binding pocket that confer specificity towards MTA.</text>
</comment>
<evidence type="ECO:0000256" key="3">
    <source>
        <dbReference type="HAMAP-Rule" id="MF_01963"/>
    </source>
</evidence>
<dbReference type="InterPro" id="IPR000845">
    <property type="entry name" value="Nucleoside_phosphorylase_d"/>
</dbReference>
<comment type="function">
    <text evidence="3">Purine nucleoside phosphorylase involved in purine salvage.</text>
</comment>
<dbReference type="GO" id="GO:0005829">
    <property type="term" value="C:cytosol"/>
    <property type="evidence" value="ECO:0007669"/>
    <property type="project" value="TreeGrafter"/>
</dbReference>
<dbReference type="EMBL" id="JACCFW010000001">
    <property type="protein sequence ID" value="NYJ73660.1"/>
    <property type="molecule type" value="Genomic_DNA"/>
</dbReference>
<organism evidence="5 6">
    <name type="scientific">Allobranchiibius huperziae</name>
    <dbReference type="NCBI Taxonomy" id="1874116"/>
    <lineage>
        <taxon>Bacteria</taxon>
        <taxon>Bacillati</taxon>
        <taxon>Actinomycetota</taxon>
        <taxon>Actinomycetes</taxon>
        <taxon>Micrococcales</taxon>
        <taxon>Dermacoccaceae</taxon>
        <taxon>Allobranchiibius</taxon>
    </lineage>
</organism>
<accession>A0A853DG41</accession>
<feature type="binding site" evidence="3">
    <location>
        <position position="16"/>
    </location>
    <ligand>
        <name>phosphate</name>
        <dbReference type="ChEBI" id="CHEBI:43474"/>
    </ligand>
</feature>
<evidence type="ECO:0000256" key="2">
    <source>
        <dbReference type="ARBA" id="ARBA00022679"/>
    </source>
</evidence>
<feature type="site" description="Important for substrate specificity" evidence="3">
    <location>
        <position position="172"/>
    </location>
</feature>
<sequence>MTTAAAPADLGVIGGSGFYSFLEDTEHVKVTTPFGDPTDDIVIGDVGGRRVAFLARHGQGHRYPPHRLNYRANLWALRSVGVRQVLAPCAVGSLIREQGPGTVVVPDQVVDRTYGRDQTVYDEPGTVVHVSLADPYCPHGRSAVLGSPDSAAPGLDLVDGGTMVVINGPRFSTRAESLWHQAAGWSVVGMTGMPEAAIARELAMCFTSVCLVTDLDAGVDSGEAVSHTEVLRVFERNIEGLKSLLMDTIARMPAAVSDADATCGCRRALDGLSLPFTLP</sequence>